<dbReference type="PROSITE" id="PS50835">
    <property type="entry name" value="IG_LIKE"/>
    <property type="match status" value="1"/>
</dbReference>
<evidence type="ECO:0000256" key="9">
    <source>
        <dbReference type="SAM" id="SignalP"/>
    </source>
</evidence>
<dbReference type="SMART" id="SM00409">
    <property type="entry name" value="IG"/>
    <property type="match status" value="1"/>
</dbReference>
<proteinExistence type="predicted"/>
<keyword evidence="4" id="KW-0964">Secreted</keyword>
<dbReference type="SUPFAM" id="SSF48726">
    <property type="entry name" value="Immunoglobulin"/>
    <property type="match status" value="1"/>
</dbReference>
<dbReference type="CDD" id="cd04984">
    <property type="entry name" value="IgV_L_lambda"/>
    <property type="match status" value="1"/>
</dbReference>
<evidence type="ECO:0000256" key="8">
    <source>
        <dbReference type="ARBA" id="ARBA00023319"/>
    </source>
</evidence>
<evidence type="ECO:0000256" key="6">
    <source>
        <dbReference type="ARBA" id="ARBA00022859"/>
    </source>
</evidence>
<gene>
    <name evidence="11" type="ORF">H920_14894</name>
</gene>
<keyword evidence="12" id="KW-1185">Reference proteome</keyword>
<dbReference type="GO" id="GO:0005886">
    <property type="term" value="C:plasma membrane"/>
    <property type="evidence" value="ECO:0007669"/>
    <property type="project" value="UniProtKB-SubCell"/>
</dbReference>
<feature type="signal peptide" evidence="9">
    <location>
        <begin position="1"/>
        <end position="19"/>
    </location>
</feature>
<dbReference type="PANTHER" id="PTHR23267">
    <property type="entry name" value="IMMUNOGLOBULIN LIGHT CHAIN"/>
    <property type="match status" value="1"/>
</dbReference>
<dbReference type="Proteomes" id="UP000028990">
    <property type="component" value="Unassembled WGS sequence"/>
</dbReference>
<evidence type="ECO:0000313" key="12">
    <source>
        <dbReference type="Proteomes" id="UP000028990"/>
    </source>
</evidence>
<name>A0A091D0N0_FUKDA</name>
<dbReference type="STRING" id="885580.ENSFDAP00000008842"/>
<feature type="domain" description="Ig-like" evidence="10">
    <location>
        <begin position="19"/>
        <end position="122"/>
    </location>
</feature>
<keyword evidence="6" id="KW-0391">Immunity</keyword>
<protein>
    <submittedName>
        <fullName evidence="11">Ig lambda chain V-III region LOI</fullName>
    </submittedName>
</protein>
<dbReference type="SMART" id="SM00406">
    <property type="entry name" value="IGv"/>
    <property type="match status" value="1"/>
</dbReference>
<reference evidence="11 12" key="1">
    <citation type="submission" date="2013-11" db="EMBL/GenBank/DDBJ databases">
        <title>The Damaraland mole rat (Fukomys damarensis) genome and evolution of African mole rats.</title>
        <authorList>
            <person name="Gladyshev V.N."/>
            <person name="Fang X."/>
        </authorList>
    </citation>
    <scope>NUCLEOTIDE SEQUENCE [LARGE SCALE GENOMIC DNA]</scope>
    <source>
        <tissue evidence="11">Liver</tissue>
    </source>
</reference>
<keyword evidence="7" id="KW-0472">Membrane</keyword>
<dbReference type="AlphaFoldDB" id="A0A091D0N0"/>
<dbReference type="FunFam" id="2.60.40.10:FF:000620">
    <property type="entry name" value="Immunoglobulin lambda locus"/>
    <property type="match status" value="1"/>
</dbReference>
<evidence type="ECO:0000313" key="11">
    <source>
        <dbReference type="EMBL" id="KFO23690.1"/>
    </source>
</evidence>
<evidence type="ECO:0000256" key="3">
    <source>
        <dbReference type="ARBA" id="ARBA00022475"/>
    </source>
</evidence>
<feature type="chain" id="PRO_5001872865" evidence="9">
    <location>
        <begin position="20"/>
        <end position="228"/>
    </location>
</feature>
<dbReference type="EMBL" id="KN123755">
    <property type="protein sequence ID" value="KFO23690.1"/>
    <property type="molecule type" value="Genomic_DNA"/>
</dbReference>
<dbReference type="Pfam" id="PF07686">
    <property type="entry name" value="V-set"/>
    <property type="match status" value="1"/>
</dbReference>
<comment type="subcellular location">
    <subcellularLocation>
        <location evidence="1">Cell membrane</location>
    </subcellularLocation>
    <subcellularLocation>
        <location evidence="2">Secreted</location>
    </subcellularLocation>
</comment>
<dbReference type="GO" id="GO:0005576">
    <property type="term" value="C:extracellular region"/>
    <property type="evidence" value="ECO:0007669"/>
    <property type="project" value="UniProtKB-SubCell"/>
</dbReference>
<sequence>MAWTMLFLGLLAHCTGSVASYALTQPSSESVSLGQTARITCEGNNIGSSYVQWYQQRPSLAPVLVIYSDNKRPSGIPDRFSGANSGNTATLTITGALAEDEADYYCQVWDSDNAHSDTDTWGSETQTHHQLCSHGPSLPYHRDRGCHKQFPVHSTPAHKFLRHWGSSFSIRAWKQNSDLFPVYNLDLQGMKDLDLMQRVTQMGAVLSTKNTHCRMTVTARMGGVGLWL</sequence>
<dbReference type="InterPro" id="IPR013783">
    <property type="entry name" value="Ig-like_fold"/>
</dbReference>
<evidence type="ECO:0000256" key="4">
    <source>
        <dbReference type="ARBA" id="ARBA00022525"/>
    </source>
</evidence>
<dbReference type="Gene3D" id="2.60.40.10">
    <property type="entry name" value="Immunoglobulins"/>
    <property type="match status" value="1"/>
</dbReference>
<dbReference type="InterPro" id="IPR013106">
    <property type="entry name" value="Ig_V-set"/>
</dbReference>
<evidence type="ECO:0000256" key="2">
    <source>
        <dbReference type="ARBA" id="ARBA00004613"/>
    </source>
</evidence>
<keyword evidence="8" id="KW-0393">Immunoglobulin domain</keyword>
<dbReference type="GO" id="GO:0002376">
    <property type="term" value="P:immune system process"/>
    <property type="evidence" value="ECO:0007669"/>
    <property type="project" value="UniProtKB-KW"/>
</dbReference>
<evidence type="ECO:0000256" key="1">
    <source>
        <dbReference type="ARBA" id="ARBA00004236"/>
    </source>
</evidence>
<accession>A0A091D0N0</accession>
<evidence type="ECO:0000256" key="7">
    <source>
        <dbReference type="ARBA" id="ARBA00023136"/>
    </source>
</evidence>
<organism evidence="11 12">
    <name type="scientific">Fukomys damarensis</name>
    <name type="common">Damaraland mole rat</name>
    <name type="synonym">Cryptomys damarensis</name>
    <dbReference type="NCBI Taxonomy" id="885580"/>
    <lineage>
        <taxon>Eukaryota</taxon>
        <taxon>Metazoa</taxon>
        <taxon>Chordata</taxon>
        <taxon>Craniata</taxon>
        <taxon>Vertebrata</taxon>
        <taxon>Euteleostomi</taxon>
        <taxon>Mammalia</taxon>
        <taxon>Eutheria</taxon>
        <taxon>Euarchontoglires</taxon>
        <taxon>Glires</taxon>
        <taxon>Rodentia</taxon>
        <taxon>Hystricomorpha</taxon>
        <taxon>Bathyergidae</taxon>
        <taxon>Fukomys</taxon>
    </lineage>
</organism>
<dbReference type="InterPro" id="IPR036179">
    <property type="entry name" value="Ig-like_dom_sf"/>
</dbReference>
<dbReference type="InterPro" id="IPR003599">
    <property type="entry name" value="Ig_sub"/>
</dbReference>
<evidence type="ECO:0000259" key="10">
    <source>
        <dbReference type="PROSITE" id="PS50835"/>
    </source>
</evidence>
<dbReference type="InterPro" id="IPR007110">
    <property type="entry name" value="Ig-like_dom"/>
</dbReference>
<dbReference type="InterPro" id="IPR050150">
    <property type="entry name" value="IgV_Light_Chain"/>
</dbReference>
<keyword evidence="3" id="KW-1003">Cell membrane</keyword>
<keyword evidence="5 9" id="KW-0732">Signal</keyword>
<evidence type="ECO:0000256" key="5">
    <source>
        <dbReference type="ARBA" id="ARBA00022729"/>
    </source>
</evidence>